<dbReference type="AlphaFoldDB" id="Q22W03"/>
<feature type="coiled-coil region" evidence="2">
    <location>
        <begin position="646"/>
        <end position="673"/>
    </location>
</feature>
<accession>Q22W03</accession>
<dbReference type="InterPro" id="IPR018247">
    <property type="entry name" value="EF_Hand_1_Ca_BS"/>
</dbReference>
<name>Q22W03_TETTS</name>
<dbReference type="PROSITE" id="PS50222">
    <property type="entry name" value="EF_HAND_2"/>
    <property type="match status" value="1"/>
</dbReference>
<gene>
    <name evidence="4" type="ORF">TTHERM_00161290</name>
</gene>
<proteinExistence type="predicted"/>
<dbReference type="Gene3D" id="1.10.238.10">
    <property type="entry name" value="EF-hand"/>
    <property type="match status" value="1"/>
</dbReference>
<dbReference type="SUPFAM" id="SSF47473">
    <property type="entry name" value="EF-hand"/>
    <property type="match status" value="1"/>
</dbReference>
<evidence type="ECO:0000313" key="5">
    <source>
        <dbReference type="Proteomes" id="UP000009168"/>
    </source>
</evidence>
<evidence type="ECO:0000256" key="2">
    <source>
        <dbReference type="SAM" id="Coils"/>
    </source>
</evidence>
<dbReference type="eggNOG" id="ENOG502SQRU">
    <property type="taxonomic scope" value="Eukaryota"/>
</dbReference>
<dbReference type="GO" id="GO:0005509">
    <property type="term" value="F:calcium ion binding"/>
    <property type="evidence" value="ECO:0007669"/>
    <property type="project" value="InterPro"/>
</dbReference>
<dbReference type="InParanoid" id="Q22W03"/>
<organism evidence="4 5">
    <name type="scientific">Tetrahymena thermophila (strain SB210)</name>
    <dbReference type="NCBI Taxonomy" id="312017"/>
    <lineage>
        <taxon>Eukaryota</taxon>
        <taxon>Sar</taxon>
        <taxon>Alveolata</taxon>
        <taxon>Ciliophora</taxon>
        <taxon>Intramacronucleata</taxon>
        <taxon>Oligohymenophorea</taxon>
        <taxon>Hymenostomatida</taxon>
        <taxon>Tetrahymenina</taxon>
        <taxon>Tetrahymenidae</taxon>
        <taxon>Tetrahymena</taxon>
    </lineage>
</organism>
<keyword evidence="2" id="KW-0175">Coiled coil</keyword>
<dbReference type="RefSeq" id="XP_001009859.2">
    <property type="nucleotide sequence ID" value="XM_001009859.2"/>
</dbReference>
<dbReference type="HOGENOM" id="CLU_327770_0_0_1"/>
<dbReference type="PROSITE" id="PS00018">
    <property type="entry name" value="EF_HAND_1"/>
    <property type="match status" value="1"/>
</dbReference>
<evidence type="ECO:0000256" key="1">
    <source>
        <dbReference type="ARBA" id="ARBA00022837"/>
    </source>
</evidence>
<dbReference type="EMBL" id="GG662820">
    <property type="protein sequence ID" value="EAR89613.2"/>
    <property type="molecule type" value="Genomic_DNA"/>
</dbReference>
<feature type="domain" description="EF-hand" evidence="3">
    <location>
        <begin position="863"/>
        <end position="898"/>
    </location>
</feature>
<dbReference type="Proteomes" id="UP000009168">
    <property type="component" value="Unassembled WGS sequence"/>
</dbReference>
<dbReference type="GeneID" id="7833937"/>
<reference evidence="5" key="1">
    <citation type="journal article" date="2006" name="PLoS Biol.">
        <title>Macronuclear genome sequence of the ciliate Tetrahymena thermophila, a model eukaryote.</title>
        <authorList>
            <person name="Eisen J.A."/>
            <person name="Coyne R.S."/>
            <person name="Wu M."/>
            <person name="Wu D."/>
            <person name="Thiagarajan M."/>
            <person name="Wortman J.R."/>
            <person name="Badger J.H."/>
            <person name="Ren Q."/>
            <person name="Amedeo P."/>
            <person name="Jones K.M."/>
            <person name="Tallon L.J."/>
            <person name="Delcher A.L."/>
            <person name="Salzberg S.L."/>
            <person name="Silva J.C."/>
            <person name="Haas B.J."/>
            <person name="Majoros W.H."/>
            <person name="Farzad M."/>
            <person name="Carlton J.M."/>
            <person name="Smith R.K. Jr."/>
            <person name="Garg J."/>
            <person name="Pearlman R.E."/>
            <person name="Karrer K.M."/>
            <person name="Sun L."/>
            <person name="Manning G."/>
            <person name="Elde N.C."/>
            <person name="Turkewitz A.P."/>
            <person name="Asai D.J."/>
            <person name="Wilkes D.E."/>
            <person name="Wang Y."/>
            <person name="Cai H."/>
            <person name="Collins K."/>
            <person name="Stewart B.A."/>
            <person name="Lee S.R."/>
            <person name="Wilamowska K."/>
            <person name="Weinberg Z."/>
            <person name="Ruzzo W.L."/>
            <person name="Wloga D."/>
            <person name="Gaertig J."/>
            <person name="Frankel J."/>
            <person name="Tsao C.-C."/>
            <person name="Gorovsky M.A."/>
            <person name="Keeling P.J."/>
            <person name="Waller R.F."/>
            <person name="Patron N.J."/>
            <person name="Cherry J.M."/>
            <person name="Stover N.A."/>
            <person name="Krieger C.J."/>
            <person name="del Toro C."/>
            <person name="Ryder H.F."/>
            <person name="Williamson S.C."/>
            <person name="Barbeau R.A."/>
            <person name="Hamilton E.P."/>
            <person name="Orias E."/>
        </authorList>
    </citation>
    <scope>NUCLEOTIDE SEQUENCE [LARGE SCALE GENOMIC DNA]</scope>
    <source>
        <strain evidence="5">SB210</strain>
    </source>
</reference>
<dbReference type="InterPro" id="IPR002048">
    <property type="entry name" value="EF_hand_dom"/>
</dbReference>
<dbReference type="OrthoDB" id="285536at2759"/>
<feature type="coiled-coil region" evidence="2">
    <location>
        <begin position="286"/>
        <end position="313"/>
    </location>
</feature>
<evidence type="ECO:0000313" key="4">
    <source>
        <dbReference type="EMBL" id="EAR89613.2"/>
    </source>
</evidence>
<dbReference type="KEGG" id="tet:TTHERM_00161290"/>
<evidence type="ECO:0000259" key="3">
    <source>
        <dbReference type="PROSITE" id="PS50222"/>
    </source>
</evidence>
<sequence length="957" mass="112368">MQINLIKKFQMKGSQRLQLHSRAQSQGNIKQAYNQIAQERELNSRNRQLRNKLRDDFHQPVESTQSITPQQSFSSGFFNNSQSYFSNNSSPQIKKIGLNFKVNRSNEIEEIIQQKLTMLRNTNAKSFYESNQSKDANGGLILNSTFVATPLNNQLKTTDYFAKNIVSNQIVFKQFSSFKNKSALREMSEKSLLQQKLLNESNEKINQQQQAQNIEKFVKDLFKPDSQQFQQAQDTKNKIKLEPRDDKSNTFKFYNYEQAYRTNTPKKKDFFVTKVSNQQFSSNNYSTILKDKYQKFEQDHRQLRNKFSQLQISPNSTALQKSSELNVSKYNESVDTNQAKDNNCRKNSSDLEMIQLVIPSFNKINDAARAKIHTAFKKTGEIDKNNYLNFKNSSPKNQKINELQKQNELQQTQSGLSQYKSQKSQSLEIERLPSQVQKQRIKVVDKQKLSFFVLLIFIDNLSNVKRKNNLKYKIYQIPYIYSQIPQKQIEDDFEDMKCTLKKLLGLNMKYLYFFKQNGTPLSTHLNFQYVDYNNEAIFFGSQGVFQGIQNIFCSQETQKNLQNSIQSLLDKVKLLNKNYVFQNQVNNINQDQIEENSNFGNQNDLSKYKILTREQLSQMRNRRHVDKIASTLMHNPNAIIKEYHPNRKQELKFQNIENNYQNQINQIKKIITEQPNEFEIPADKLQIKNLREIAKYVDTFLEDVENNKISKEQKKLQKEKDLLAQEYHGLDDLWSSQKESKKTNYIQQNIEKFHNKSTLMRELLNQNRELFIQNIPKLLNKYELSRHDLHSIYILYKALLSVSIQRIGYKEVFEKGIDFKTFELGVDRLSSQAEEIIQRMCSYKSFINWQSFLQILSSIQGKDLESKINIFIRVCDADKSGNLSRIEIEELCRICLQKFLVAGQDNILDQLVEYFTRLLFTSLNVDLEKEIPLDKIKQAIIQGHPESDLLCFFCGIN</sequence>
<keyword evidence="1" id="KW-0106">Calcium</keyword>
<keyword evidence="5" id="KW-1185">Reference proteome</keyword>
<dbReference type="InterPro" id="IPR011992">
    <property type="entry name" value="EF-hand-dom_pair"/>
</dbReference>
<protein>
    <recommendedName>
        <fullName evidence="3">EF-hand domain-containing protein</fullName>
    </recommendedName>
</protein>